<dbReference type="STRING" id="52442.SAMN05421880_11534"/>
<organism evidence="3 4">
    <name type="scientific">Nitrosomonas nitrosa</name>
    <dbReference type="NCBI Taxonomy" id="52442"/>
    <lineage>
        <taxon>Bacteria</taxon>
        <taxon>Pseudomonadati</taxon>
        <taxon>Pseudomonadota</taxon>
        <taxon>Betaproteobacteria</taxon>
        <taxon>Nitrosomonadales</taxon>
        <taxon>Nitrosomonadaceae</taxon>
        <taxon>Nitrosomonas</taxon>
    </lineage>
</organism>
<keyword evidence="3" id="KW-0378">Hydrolase</keyword>
<dbReference type="RefSeq" id="WP_090669037.1">
    <property type="nucleotide sequence ID" value="NZ_CAJNAP010000034.1"/>
</dbReference>
<dbReference type="GO" id="GO:0016787">
    <property type="term" value="F:hydrolase activity"/>
    <property type="evidence" value="ECO:0007669"/>
    <property type="project" value="UniProtKB-KW"/>
</dbReference>
<name>A0A1I4QJ77_9PROT</name>
<evidence type="ECO:0000259" key="1">
    <source>
        <dbReference type="Pfam" id="PF12697"/>
    </source>
</evidence>
<protein>
    <submittedName>
        <fullName evidence="3">Alpha/beta hydrolase family protein</fullName>
    </submittedName>
    <submittedName>
        <fullName evidence="2">TAP-like protein</fullName>
    </submittedName>
</protein>
<dbReference type="EMBL" id="CAJNAP010000034">
    <property type="protein sequence ID" value="CAE6511924.1"/>
    <property type="molecule type" value="Genomic_DNA"/>
</dbReference>
<dbReference type="InterPro" id="IPR000073">
    <property type="entry name" value="AB_hydrolase_1"/>
</dbReference>
<dbReference type="AlphaFoldDB" id="A0A1I4QJ77"/>
<dbReference type="Proteomes" id="UP000601736">
    <property type="component" value="Unassembled WGS sequence"/>
</dbReference>
<gene>
    <name evidence="2" type="ORF">NMYAN_40032</name>
    <name evidence="3" type="ORF">SAMN05421880_11534</name>
</gene>
<dbReference type="Gene3D" id="3.40.50.1820">
    <property type="entry name" value="alpha/beta hydrolase"/>
    <property type="match status" value="2"/>
</dbReference>
<evidence type="ECO:0000313" key="3">
    <source>
        <dbReference type="EMBL" id="SFM39730.1"/>
    </source>
</evidence>
<dbReference type="PANTHER" id="PTHR43689">
    <property type="entry name" value="HYDROLASE"/>
    <property type="match status" value="1"/>
</dbReference>
<dbReference type="Proteomes" id="UP000199561">
    <property type="component" value="Unassembled WGS sequence"/>
</dbReference>
<dbReference type="Pfam" id="PF12697">
    <property type="entry name" value="Abhydrolase_6"/>
    <property type="match status" value="1"/>
</dbReference>
<keyword evidence="4" id="KW-1185">Reference proteome</keyword>
<sequence length="203" mass="21973">MPSKLLFLPGASGDARFWLPVAERLAYPADKVYLEWPGFGPIPPDPRVNCMHDLVSLVVAAIDQPVAVIAQSMGSVIAVQAIAEKTELVTHLVLAATSGGMDLESFGAHNWRPLIHATNPSFPRWFSDYDEDLTPQFHSICVPTLLLWGDADPISPVSVGQRLAALIPYAKLHIVSGGDHHFAKTHAQEIAPLIDAHLAGHVE</sequence>
<dbReference type="EMBL" id="FOUF01000015">
    <property type="protein sequence ID" value="SFM39730.1"/>
    <property type="molecule type" value="Genomic_DNA"/>
</dbReference>
<evidence type="ECO:0000313" key="4">
    <source>
        <dbReference type="Proteomes" id="UP000199561"/>
    </source>
</evidence>
<dbReference type="SUPFAM" id="SSF53474">
    <property type="entry name" value="alpha/beta-Hydrolases"/>
    <property type="match status" value="1"/>
</dbReference>
<reference evidence="3 4" key="1">
    <citation type="submission" date="2016-10" db="EMBL/GenBank/DDBJ databases">
        <authorList>
            <person name="de Groot N.N."/>
        </authorList>
    </citation>
    <scope>NUCLEOTIDE SEQUENCE [LARGE SCALE GENOMIC DNA]</scope>
    <source>
        <strain evidence="3 4">Nm146</strain>
    </source>
</reference>
<feature type="domain" description="AB hydrolase-1" evidence="1">
    <location>
        <begin position="5"/>
        <end position="133"/>
    </location>
</feature>
<accession>A0A1I4QJ77</accession>
<proteinExistence type="predicted"/>
<evidence type="ECO:0000313" key="2">
    <source>
        <dbReference type="EMBL" id="CAE6511924.1"/>
    </source>
</evidence>
<dbReference type="InterPro" id="IPR029058">
    <property type="entry name" value="AB_hydrolase_fold"/>
</dbReference>
<reference evidence="2" key="2">
    <citation type="submission" date="2021-02" db="EMBL/GenBank/DDBJ databases">
        <authorList>
            <person name="Han P."/>
        </authorList>
    </citation>
    <scope>NUCLEOTIDE SEQUENCE</scope>
    <source>
        <strain evidence="2">Nitrosomonas nitrosa 18-3D</strain>
    </source>
</reference>
<dbReference type="PANTHER" id="PTHR43689:SF8">
    <property type="entry name" value="ALPHA_BETA-HYDROLASES SUPERFAMILY PROTEIN"/>
    <property type="match status" value="1"/>
</dbReference>